<dbReference type="Proteomes" id="UP000799750">
    <property type="component" value="Unassembled WGS sequence"/>
</dbReference>
<keyword evidence="3" id="KW-0539">Nucleus</keyword>
<feature type="compositionally biased region" description="Acidic residues" evidence="4">
    <location>
        <begin position="48"/>
        <end position="73"/>
    </location>
</feature>
<proteinExistence type="predicted"/>
<evidence type="ECO:0000256" key="3">
    <source>
        <dbReference type="ARBA" id="ARBA00023242"/>
    </source>
</evidence>
<name>A0A6A6R9S0_9PEZI</name>
<protein>
    <recommendedName>
        <fullName evidence="7">Transcription factor TFIIIC complex subunit Tfc6</fullName>
    </recommendedName>
</protein>
<evidence type="ECO:0000313" key="5">
    <source>
        <dbReference type="EMBL" id="KAF2500483.1"/>
    </source>
</evidence>
<dbReference type="EMBL" id="MU004183">
    <property type="protein sequence ID" value="KAF2500483.1"/>
    <property type="molecule type" value="Genomic_DNA"/>
</dbReference>
<feature type="compositionally biased region" description="Acidic residues" evidence="4">
    <location>
        <begin position="81"/>
        <end position="101"/>
    </location>
</feature>
<organism evidence="5 6">
    <name type="scientific">Lophium mytilinum</name>
    <dbReference type="NCBI Taxonomy" id="390894"/>
    <lineage>
        <taxon>Eukaryota</taxon>
        <taxon>Fungi</taxon>
        <taxon>Dikarya</taxon>
        <taxon>Ascomycota</taxon>
        <taxon>Pezizomycotina</taxon>
        <taxon>Dothideomycetes</taxon>
        <taxon>Pleosporomycetidae</taxon>
        <taxon>Mytilinidiales</taxon>
        <taxon>Mytilinidiaceae</taxon>
        <taxon>Lophium</taxon>
    </lineage>
</organism>
<gene>
    <name evidence="5" type="ORF">BU16DRAFT_523250</name>
</gene>
<reference evidence="5" key="1">
    <citation type="journal article" date="2020" name="Stud. Mycol.">
        <title>101 Dothideomycetes genomes: a test case for predicting lifestyles and emergence of pathogens.</title>
        <authorList>
            <person name="Haridas S."/>
            <person name="Albert R."/>
            <person name="Binder M."/>
            <person name="Bloem J."/>
            <person name="Labutti K."/>
            <person name="Salamov A."/>
            <person name="Andreopoulos B."/>
            <person name="Baker S."/>
            <person name="Barry K."/>
            <person name="Bills G."/>
            <person name="Bluhm B."/>
            <person name="Cannon C."/>
            <person name="Castanera R."/>
            <person name="Culley D."/>
            <person name="Daum C."/>
            <person name="Ezra D."/>
            <person name="Gonzalez J."/>
            <person name="Henrissat B."/>
            <person name="Kuo A."/>
            <person name="Liang C."/>
            <person name="Lipzen A."/>
            <person name="Lutzoni F."/>
            <person name="Magnuson J."/>
            <person name="Mondo S."/>
            <person name="Nolan M."/>
            <person name="Ohm R."/>
            <person name="Pangilinan J."/>
            <person name="Park H.-J."/>
            <person name="Ramirez L."/>
            <person name="Alfaro M."/>
            <person name="Sun H."/>
            <person name="Tritt A."/>
            <person name="Yoshinaga Y."/>
            <person name="Zwiers L.-H."/>
            <person name="Turgeon B."/>
            <person name="Goodwin S."/>
            <person name="Spatafora J."/>
            <person name="Crous P."/>
            <person name="Grigoriev I."/>
        </authorList>
    </citation>
    <scope>NUCLEOTIDE SEQUENCE</scope>
    <source>
        <strain evidence="5">CBS 269.34</strain>
    </source>
</reference>
<dbReference type="GO" id="GO:0005634">
    <property type="term" value="C:nucleus"/>
    <property type="evidence" value="ECO:0007669"/>
    <property type="project" value="UniProtKB-SubCell"/>
</dbReference>
<dbReference type="PANTHER" id="PTHR15052:SF2">
    <property type="entry name" value="GENERAL TRANSCRIPTION FACTOR 3C POLYPEPTIDE 2"/>
    <property type="match status" value="1"/>
</dbReference>
<dbReference type="GO" id="GO:0000127">
    <property type="term" value="C:transcription factor TFIIIC complex"/>
    <property type="evidence" value="ECO:0007669"/>
    <property type="project" value="TreeGrafter"/>
</dbReference>
<accession>A0A6A6R9S0</accession>
<keyword evidence="6" id="KW-1185">Reference proteome</keyword>
<feature type="region of interest" description="Disordered" evidence="4">
    <location>
        <begin position="1"/>
        <end position="108"/>
    </location>
</feature>
<evidence type="ECO:0000256" key="2">
    <source>
        <dbReference type="ARBA" id="ARBA00023163"/>
    </source>
</evidence>
<dbReference type="PANTHER" id="PTHR15052">
    <property type="entry name" value="RNA POLYMERASE III TRANSCRIPTION INITIATION FACTOR COMPLEX SUBUNIT"/>
    <property type="match status" value="1"/>
</dbReference>
<dbReference type="InterPro" id="IPR052416">
    <property type="entry name" value="GTF3C_component"/>
</dbReference>
<keyword evidence="2" id="KW-0804">Transcription</keyword>
<dbReference type="AlphaFoldDB" id="A0A6A6R9S0"/>
<evidence type="ECO:0000256" key="1">
    <source>
        <dbReference type="ARBA" id="ARBA00004123"/>
    </source>
</evidence>
<dbReference type="Gene3D" id="2.130.10.10">
    <property type="entry name" value="YVTN repeat-like/Quinoprotein amine dehydrogenase"/>
    <property type="match status" value="1"/>
</dbReference>
<dbReference type="OrthoDB" id="4703at2759"/>
<evidence type="ECO:0000313" key="6">
    <source>
        <dbReference type="Proteomes" id="UP000799750"/>
    </source>
</evidence>
<sequence length="758" mass="83830">MAEDVRRSRRARQPNKKYTVDPFDGLEKALYASSDSGSSSTSAPPNEGSDDDVEFEAPADVPEEEEDDAELLEDVVPSSDTEQETFNEPDDDETAQGDTELDPLIGTDTERLGRHQVPSRRAVIGARLRNLKGVTFRTEVQANTHTRGVDEFRTKSAKEQRVLYMFGPTKEDIEPVLKTRDKWLWDPTLPSRTAGDDGIGGMGPSFYVCKDVREKETTQTRSWYFEQGGEDAFVSGQQSKLLSSANAQIYMPKTESNYHNFIAGPVNKQKLFTLKTGQSVRISEPFEDDRSGFILNLGAKVLDLQWAPTVQGSTHYLAVAVKQDNPSIKIGSNYRSPAYTSQLPFPASIQIWAFEALEDGAMDSQCPPHLEVVICTDWANIKELKWCPVAMSDTTESDDHTTMHLGLLAAIWGDGKLRVLDITYSKRTSPSYLHITRSAFESCPTNTVFTCLTWVSPRTIAAGTALGTVAIYTLDSTTLSTSDPRADAVPWFYQPIQDSYILSIASAYPSRPSYLSTLCSDGHMRITDLRSPSMDATGAPRQRVFCRPLIWYEHSQAFVAADENFYVRIHVLRRFYMHTLVLRAPSFVTCAAAGTAHPILMTGSAGGEVITNNPLRRALDVKCESWQQLWFQYEYRRPLQPPSTNGKTSSSSASPLTPQEIASQPLSRFITGHEPTQQLLQRPNIHAYPASTSDSDPTSDPKDANITPDGGPLPPTIYEEEQAVTALAWNPNVRVGGWAAAGLGSGLVRVEDLCVQTV</sequence>
<dbReference type="InterPro" id="IPR015943">
    <property type="entry name" value="WD40/YVTN_repeat-like_dom_sf"/>
</dbReference>
<evidence type="ECO:0000256" key="4">
    <source>
        <dbReference type="SAM" id="MobiDB-lite"/>
    </source>
</evidence>
<dbReference type="GO" id="GO:0006383">
    <property type="term" value="P:transcription by RNA polymerase III"/>
    <property type="evidence" value="ECO:0007669"/>
    <property type="project" value="TreeGrafter"/>
</dbReference>
<dbReference type="SUPFAM" id="SSF50978">
    <property type="entry name" value="WD40 repeat-like"/>
    <property type="match status" value="1"/>
</dbReference>
<feature type="region of interest" description="Disordered" evidence="4">
    <location>
        <begin position="687"/>
        <end position="716"/>
    </location>
</feature>
<evidence type="ECO:0008006" key="7">
    <source>
        <dbReference type="Google" id="ProtNLM"/>
    </source>
</evidence>
<dbReference type="InterPro" id="IPR036322">
    <property type="entry name" value="WD40_repeat_dom_sf"/>
</dbReference>
<comment type="subcellular location">
    <subcellularLocation>
        <location evidence="1">Nucleus</location>
    </subcellularLocation>
</comment>
<feature type="compositionally biased region" description="Low complexity" evidence="4">
    <location>
        <begin position="33"/>
        <end position="42"/>
    </location>
</feature>